<evidence type="ECO:0000259" key="3">
    <source>
        <dbReference type="SMART" id="SM00822"/>
    </source>
</evidence>
<feature type="domain" description="Ketoreductase" evidence="3">
    <location>
        <begin position="6"/>
        <end position="185"/>
    </location>
</feature>
<dbReference type="STRING" id="401053.AciPR4_0747"/>
<dbReference type="HOGENOM" id="CLU_010194_1_0_0"/>
<keyword evidence="5" id="KW-1185">Reference proteome</keyword>
<dbReference type="Proteomes" id="UP000006844">
    <property type="component" value="Chromosome"/>
</dbReference>
<evidence type="ECO:0000313" key="5">
    <source>
        <dbReference type="Proteomes" id="UP000006844"/>
    </source>
</evidence>
<accession>E8V6B5</accession>
<gene>
    <name evidence="4" type="ordered locus">AciPR4_0747</name>
</gene>
<comment type="similarity">
    <text evidence="1">Belongs to the short-chain dehydrogenases/reductases (SDR) family.</text>
</comment>
<dbReference type="SUPFAM" id="SSF51735">
    <property type="entry name" value="NAD(P)-binding Rossmann-fold domains"/>
    <property type="match status" value="1"/>
</dbReference>
<proteinExistence type="inferred from homology"/>
<dbReference type="InterPro" id="IPR020904">
    <property type="entry name" value="Sc_DH/Rdtase_CS"/>
</dbReference>
<dbReference type="InterPro" id="IPR002347">
    <property type="entry name" value="SDR_fam"/>
</dbReference>
<dbReference type="PRINTS" id="PR00080">
    <property type="entry name" value="SDRFAMILY"/>
</dbReference>
<name>E8V6B5_TERSS</name>
<sequence>MKLKGKRALITGGNSGIGLATAQLFIQEGAHVAITGRDQATLEEAESKLGARARAYRTDVSDSTARKEFFVQLQKDFGHLDIVFANAGIGGATLVGSSDEALFESVLRTNVTGAYFTVESAVPLLRDGASIIFNGSIAGSLGRPGYAAYAASKAGVRAMARCLAAELSSRNIRVNVVSPGVITTPIWDRSFTPEQIIQIEKRARELSPLGRVGHVDEVAKAVLFLASEDSSYVQAIEMFVDGGIMGTPYGGPGLR</sequence>
<dbReference type="PRINTS" id="PR00081">
    <property type="entry name" value="GDHRDH"/>
</dbReference>
<dbReference type="eggNOG" id="COG1028">
    <property type="taxonomic scope" value="Bacteria"/>
</dbReference>
<keyword evidence="2" id="KW-0560">Oxidoreductase</keyword>
<evidence type="ECO:0000256" key="1">
    <source>
        <dbReference type="ARBA" id="ARBA00006484"/>
    </source>
</evidence>
<dbReference type="EMBL" id="CP002467">
    <property type="protein sequence ID" value="ADV81580.1"/>
    <property type="molecule type" value="Genomic_DNA"/>
</dbReference>
<dbReference type="PANTHER" id="PTHR43669">
    <property type="entry name" value="5-KETO-D-GLUCONATE 5-REDUCTASE"/>
    <property type="match status" value="1"/>
</dbReference>
<dbReference type="PROSITE" id="PS00061">
    <property type="entry name" value="ADH_SHORT"/>
    <property type="match status" value="1"/>
</dbReference>
<dbReference type="InterPro" id="IPR036291">
    <property type="entry name" value="NAD(P)-bd_dom_sf"/>
</dbReference>
<dbReference type="InterPro" id="IPR057326">
    <property type="entry name" value="KR_dom"/>
</dbReference>
<dbReference type="AlphaFoldDB" id="E8V6B5"/>
<protein>
    <submittedName>
        <fullName evidence="4">Short-chain dehydrogenase/reductase SDR</fullName>
    </submittedName>
</protein>
<dbReference type="RefSeq" id="WP_013567313.1">
    <property type="nucleotide sequence ID" value="NC_014963.1"/>
</dbReference>
<evidence type="ECO:0000313" key="4">
    <source>
        <dbReference type="EMBL" id="ADV81580.1"/>
    </source>
</evidence>
<dbReference type="Pfam" id="PF13561">
    <property type="entry name" value="adh_short_C2"/>
    <property type="match status" value="1"/>
</dbReference>
<dbReference type="CDD" id="cd05233">
    <property type="entry name" value="SDR_c"/>
    <property type="match status" value="1"/>
</dbReference>
<dbReference type="OrthoDB" id="111282at2"/>
<organism evidence="4 5">
    <name type="scientific">Terriglobus saanensis (strain ATCC BAA-1853 / DSM 23119 / SP1PR4)</name>
    <dbReference type="NCBI Taxonomy" id="401053"/>
    <lineage>
        <taxon>Bacteria</taxon>
        <taxon>Pseudomonadati</taxon>
        <taxon>Acidobacteriota</taxon>
        <taxon>Terriglobia</taxon>
        <taxon>Terriglobales</taxon>
        <taxon>Acidobacteriaceae</taxon>
        <taxon>Terriglobus</taxon>
    </lineage>
</organism>
<dbReference type="Gene3D" id="3.40.50.720">
    <property type="entry name" value="NAD(P)-binding Rossmann-like Domain"/>
    <property type="match status" value="1"/>
</dbReference>
<dbReference type="FunFam" id="3.40.50.720:FF:000084">
    <property type="entry name" value="Short-chain dehydrogenase reductase"/>
    <property type="match status" value="1"/>
</dbReference>
<reference evidence="4 5" key="1">
    <citation type="journal article" date="2012" name="Stand. Genomic Sci.">
        <title>Complete genome sequence of Terriglobus saanensis type strain SP1PR4(T), an Acidobacteria from tundra soil.</title>
        <authorList>
            <person name="Rawat S.R."/>
            <person name="Mannisto M.K."/>
            <person name="Starovoytov V."/>
            <person name="Goodwin L."/>
            <person name="Nolan M."/>
            <person name="Hauser L."/>
            <person name="Land M."/>
            <person name="Davenport K.W."/>
            <person name="Woyke T."/>
            <person name="Haggblom M.M."/>
        </authorList>
    </citation>
    <scope>NUCLEOTIDE SEQUENCE</scope>
    <source>
        <strain evidence="5">ATCC BAA-1853 / DSM 23119 / SP1PR4</strain>
    </source>
</reference>
<dbReference type="SMART" id="SM00822">
    <property type="entry name" value="PKS_KR"/>
    <property type="match status" value="1"/>
</dbReference>
<dbReference type="PANTHER" id="PTHR43669:SF3">
    <property type="entry name" value="ALCOHOL DEHYDROGENASE, PUTATIVE (AFU_ORTHOLOGUE AFUA_3G03445)-RELATED"/>
    <property type="match status" value="1"/>
</dbReference>
<evidence type="ECO:0000256" key="2">
    <source>
        <dbReference type="ARBA" id="ARBA00023002"/>
    </source>
</evidence>
<dbReference type="GO" id="GO:0016491">
    <property type="term" value="F:oxidoreductase activity"/>
    <property type="evidence" value="ECO:0007669"/>
    <property type="project" value="UniProtKB-KW"/>
</dbReference>
<dbReference type="KEGG" id="tsa:AciPR4_0747"/>